<feature type="compositionally biased region" description="Pro residues" evidence="5">
    <location>
        <begin position="148"/>
        <end position="157"/>
    </location>
</feature>
<dbReference type="AlphaFoldDB" id="A0A7G9UKY1"/>
<dbReference type="GO" id="GO:0007423">
    <property type="term" value="P:sensory organ development"/>
    <property type="evidence" value="ECO:0007669"/>
    <property type="project" value="TreeGrafter"/>
</dbReference>
<feature type="compositionally biased region" description="Low complexity" evidence="5">
    <location>
        <begin position="174"/>
        <end position="192"/>
    </location>
</feature>
<evidence type="ECO:0000256" key="1">
    <source>
        <dbReference type="ARBA" id="ARBA00023015"/>
    </source>
</evidence>
<feature type="region of interest" description="Disordered" evidence="5">
    <location>
        <begin position="237"/>
        <end position="265"/>
    </location>
</feature>
<dbReference type="GO" id="GO:0070888">
    <property type="term" value="F:E-box binding"/>
    <property type="evidence" value="ECO:0007669"/>
    <property type="project" value="TreeGrafter"/>
</dbReference>
<dbReference type="PANTHER" id="PTHR19290">
    <property type="entry name" value="BASIC HELIX-LOOP-HELIX PROTEIN NEUROGENIN-RELATED"/>
    <property type="match status" value="1"/>
</dbReference>
<organism evidence="7">
    <name type="scientific">Malacoceros fuliginosus</name>
    <name type="common">Polychaete tubeworm</name>
    <name type="synonym">Scolelepis fuliginosa</name>
    <dbReference type="NCBI Taxonomy" id="271776"/>
    <lineage>
        <taxon>Eukaryota</taxon>
        <taxon>Metazoa</taxon>
        <taxon>Spiralia</taxon>
        <taxon>Lophotrochozoa</taxon>
        <taxon>Annelida</taxon>
        <taxon>Polychaeta</taxon>
        <taxon>Sedentaria</taxon>
        <taxon>Canalipalpata</taxon>
        <taxon>Spionida</taxon>
        <taxon>Spionidae</taxon>
        <taxon>Malacoceros</taxon>
    </lineage>
</organism>
<keyword evidence="1" id="KW-0805">Transcription regulation</keyword>
<dbReference type="SUPFAM" id="SSF47459">
    <property type="entry name" value="HLH, helix-loop-helix DNA-binding domain"/>
    <property type="match status" value="1"/>
</dbReference>
<dbReference type="SMART" id="SM00353">
    <property type="entry name" value="HLH"/>
    <property type="match status" value="1"/>
</dbReference>
<dbReference type="PANTHER" id="PTHR19290:SF164">
    <property type="entry name" value="BHLH DOMAIN-CONTAINING PROTEIN"/>
    <property type="match status" value="1"/>
</dbReference>
<protein>
    <submittedName>
        <fullName evidence="7">Oligodendrocyte B transcription factor</fullName>
    </submittedName>
</protein>
<reference evidence="7" key="1">
    <citation type="submission" date="2020-08" db="EMBL/GenBank/DDBJ databases">
        <title>The development of early pioneer neurons in the annelid Malacoceros fuliginosus.</title>
        <authorList>
            <person name="Kumar S."/>
            <person name="Tumu S."/>
            <person name="Helm C."/>
            <person name="Hausen H."/>
        </authorList>
    </citation>
    <scope>NUCLEOTIDE SEQUENCE</scope>
</reference>
<keyword evidence="4" id="KW-0539">Nucleus</keyword>
<proteinExistence type="evidence at transcript level"/>
<dbReference type="Gene3D" id="4.10.280.10">
    <property type="entry name" value="Helix-loop-helix DNA-binding domain"/>
    <property type="match status" value="1"/>
</dbReference>
<dbReference type="FunFam" id="4.10.280.10:FF:000031">
    <property type="entry name" value="Oligodendrocyte transcription factor 3"/>
    <property type="match status" value="1"/>
</dbReference>
<dbReference type="EMBL" id="MT901651">
    <property type="protein sequence ID" value="QNN94682.1"/>
    <property type="molecule type" value="mRNA"/>
</dbReference>
<dbReference type="InterPro" id="IPR050359">
    <property type="entry name" value="bHLH_transcription_factors"/>
</dbReference>
<dbReference type="InterPro" id="IPR036638">
    <property type="entry name" value="HLH_DNA-bd_sf"/>
</dbReference>
<evidence type="ECO:0000256" key="3">
    <source>
        <dbReference type="ARBA" id="ARBA00023163"/>
    </source>
</evidence>
<dbReference type="GO" id="GO:0005634">
    <property type="term" value="C:nucleus"/>
    <property type="evidence" value="ECO:0007669"/>
    <property type="project" value="TreeGrafter"/>
</dbReference>
<accession>A0A7G9UKY1</accession>
<dbReference type="GO" id="GO:0046983">
    <property type="term" value="F:protein dimerization activity"/>
    <property type="evidence" value="ECO:0007669"/>
    <property type="project" value="InterPro"/>
</dbReference>
<evidence type="ECO:0000313" key="7">
    <source>
        <dbReference type="EMBL" id="QNN94682.1"/>
    </source>
</evidence>
<gene>
    <name evidence="7" type="primary">OligoB</name>
</gene>
<feature type="region of interest" description="Disordered" evidence="5">
    <location>
        <begin position="1"/>
        <end position="48"/>
    </location>
</feature>
<sequence length="323" mass="33987">MGSECQQLIDVTSLDEEPASPGYSDASGLSTDDPSMRDQHRAAKRRKTLAEKNLSEEELQSLRLKINGRERKRMHDLNSALDGLRDVMPYASGPSVRKLSKIGTLLLARNYILMLQSSIDEMKKLVSDVYSGPSANKSVAPVSRTPRAPTPSHPPAPHHLLGSLPYHHQLPGLPTSSSSPPSASAPKTSSPSAPAPVDPSPVSYTATSHAAPLKPVAVLTSSAASCPVPVVYSPEPGHPLNAHHHQQVPAAAWQQSQGHQHSHQHQPGVCPCAHCTVGMYRQAMVAAAAAQAAAGHGTTVPHGLLGIHPAVPIMAGSPPSSKC</sequence>
<dbReference type="PROSITE" id="PS50888">
    <property type="entry name" value="BHLH"/>
    <property type="match status" value="1"/>
</dbReference>
<feature type="compositionally biased region" description="Polar residues" evidence="5">
    <location>
        <begin position="1"/>
        <end position="10"/>
    </location>
</feature>
<feature type="domain" description="BHLH" evidence="6">
    <location>
        <begin position="61"/>
        <end position="115"/>
    </location>
</feature>
<dbReference type="GO" id="GO:0045944">
    <property type="term" value="P:positive regulation of transcription by RNA polymerase II"/>
    <property type="evidence" value="ECO:0007669"/>
    <property type="project" value="TreeGrafter"/>
</dbReference>
<evidence type="ECO:0000256" key="4">
    <source>
        <dbReference type="ARBA" id="ARBA00023242"/>
    </source>
</evidence>
<evidence type="ECO:0000256" key="5">
    <source>
        <dbReference type="SAM" id="MobiDB-lite"/>
    </source>
</evidence>
<dbReference type="GO" id="GO:0061564">
    <property type="term" value="P:axon development"/>
    <property type="evidence" value="ECO:0007669"/>
    <property type="project" value="TreeGrafter"/>
</dbReference>
<dbReference type="GO" id="GO:0000981">
    <property type="term" value="F:DNA-binding transcription factor activity, RNA polymerase II-specific"/>
    <property type="evidence" value="ECO:0007669"/>
    <property type="project" value="TreeGrafter"/>
</dbReference>
<name>A0A7G9UKY1_MALFL</name>
<evidence type="ECO:0000259" key="6">
    <source>
        <dbReference type="PROSITE" id="PS50888"/>
    </source>
</evidence>
<keyword evidence="2" id="KW-0238">DNA-binding</keyword>
<feature type="region of interest" description="Disordered" evidence="5">
    <location>
        <begin position="131"/>
        <end position="206"/>
    </location>
</feature>
<keyword evidence="3" id="KW-0804">Transcription</keyword>
<dbReference type="Pfam" id="PF00010">
    <property type="entry name" value="HLH"/>
    <property type="match status" value="1"/>
</dbReference>
<dbReference type="InterPro" id="IPR011598">
    <property type="entry name" value="bHLH_dom"/>
</dbReference>
<evidence type="ECO:0000256" key="2">
    <source>
        <dbReference type="ARBA" id="ARBA00023125"/>
    </source>
</evidence>